<accession>A0A2G2WFK8</accession>
<dbReference type="EMBL" id="MLFT02000007">
    <property type="protein sequence ID" value="PHT43949.1"/>
    <property type="molecule type" value="Genomic_DNA"/>
</dbReference>
<keyword evidence="2" id="KW-1185">Reference proteome</keyword>
<dbReference type="SUPFAM" id="SSF50249">
    <property type="entry name" value="Nucleic acid-binding proteins"/>
    <property type="match status" value="1"/>
</dbReference>
<dbReference type="PANTHER" id="PTHR47910">
    <property type="entry name" value="RIBULOSE BISPHOSPHATE CARBOXYLASE LARGE CHAIN, CATALYTIC DOMAIN-CONTAINING PROTEIN"/>
    <property type="match status" value="1"/>
</dbReference>
<proteinExistence type="predicted"/>
<sequence length="163" mass="18438">MWAAFSQNVGSGAQFQAINKIAERLNIHAIIPETPNWISKVQVVGMGRPGEGIKRKIKYLNMILQDEQDNQVKATVYGDDIPLYQDIFHLFHTYLIMGACIQPAVTYTTPLHTFDWIIDKKTIVDPIDKNDSDEIELPPPRIVNATSFQDINNQASRASKSRI</sequence>
<reference evidence="1 2" key="1">
    <citation type="journal article" date="2017" name="Genome Biol.">
        <title>New reference genome sequences of hot pepper reveal the massive evolution of plant disease-resistance genes by retroduplication.</title>
        <authorList>
            <person name="Kim S."/>
            <person name="Park J."/>
            <person name="Yeom S.I."/>
            <person name="Kim Y.M."/>
            <person name="Seo E."/>
            <person name="Kim K.T."/>
            <person name="Kim M.S."/>
            <person name="Lee J.M."/>
            <person name="Cheong K."/>
            <person name="Shin H.S."/>
            <person name="Kim S.B."/>
            <person name="Han K."/>
            <person name="Lee J."/>
            <person name="Park M."/>
            <person name="Lee H.A."/>
            <person name="Lee H.Y."/>
            <person name="Lee Y."/>
            <person name="Oh S."/>
            <person name="Lee J.H."/>
            <person name="Choi E."/>
            <person name="Choi E."/>
            <person name="Lee S.E."/>
            <person name="Jeon J."/>
            <person name="Kim H."/>
            <person name="Choi G."/>
            <person name="Song H."/>
            <person name="Lee J."/>
            <person name="Lee S.C."/>
            <person name="Kwon J.K."/>
            <person name="Lee H.Y."/>
            <person name="Koo N."/>
            <person name="Hong Y."/>
            <person name="Kim R.W."/>
            <person name="Kang W.H."/>
            <person name="Huh J.H."/>
            <person name="Kang B.C."/>
            <person name="Yang T.J."/>
            <person name="Lee Y.H."/>
            <person name="Bennetzen J.L."/>
            <person name="Choi D."/>
        </authorList>
    </citation>
    <scope>NUCLEOTIDE SEQUENCE [LARGE SCALE GENOMIC DNA]</scope>
    <source>
        <strain evidence="2">cv. PBC81</strain>
    </source>
</reference>
<dbReference type="InterPro" id="IPR012340">
    <property type="entry name" value="NA-bd_OB-fold"/>
</dbReference>
<dbReference type="Proteomes" id="UP000224567">
    <property type="component" value="Unassembled WGS sequence"/>
</dbReference>
<evidence type="ECO:0000313" key="2">
    <source>
        <dbReference type="Proteomes" id="UP000224567"/>
    </source>
</evidence>
<dbReference type="PANTHER" id="PTHR47910:SF2">
    <property type="entry name" value="RIBULOSE BISPHOSPHATE CARBOXYLASE LARGE CHAIN, CATALYTIC DOMAIN-CONTAINING PROTEIN"/>
    <property type="match status" value="1"/>
</dbReference>
<reference evidence="2" key="2">
    <citation type="journal article" date="2017" name="J. Anim. Genet.">
        <title>Multiple reference genome sequences of hot pepper reveal the massive evolution of plant disease resistance genes by retroduplication.</title>
        <authorList>
            <person name="Kim S."/>
            <person name="Park J."/>
            <person name="Yeom S.-I."/>
            <person name="Kim Y.-M."/>
            <person name="Seo E."/>
            <person name="Kim K.-T."/>
            <person name="Kim M.-S."/>
            <person name="Lee J.M."/>
            <person name="Cheong K."/>
            <person name="Shin H.-S."/>
            <person name="Kim S.-B."/>
            <person name="Han K."/>
            <person name="Lee J."/>
            <person name="Park M."/>
            <person name="Lee H.-A."/>
            <person name="Lee H.-Y."/>
            <person name="Lee Y."/>
            <person name="Oh S."/>
            <person name="Lee J.H."/>
            <person name="Choi E."/>
            <person name="Choi E."/>
            <person name="Lee S.E."/>
            <person name="Jeon J."/>
            <person name="Kim H."/>
            <person name="Choi G."/>
            <person name="Song H."/>
            <person name="Lee J."/>
            <person name="Lee S.-C."/>
            <person name="Kwon J.-K."/>
            <person name="Lee H.-Y."/>
            <person name="Koo N."/>
            <person name="Hong Y."/>
            <person name="Kim R.W."/>
            <person name="Kang W.-H."/>
            <person name="Huh J.H."/>
            <person name="Kang B.-C."/>
            <person name="Yang T.-J."/>
            <person name="Lee Y.-H."/>
            <person name="Bennetzen J.L."/>
            <person name="Choi D."/>
        </authorList>
    </citation>
    <scope>NUCLEOTIDE SEQUENCE [LARGE SCALE GENOMIC DNA]</scope>
    <source>
        <strain evidence="2">cv. PBC81</strain>
    </source>
</reference>
<dbReference type="STRING" id="33114.A0A2G2WFK8"/>
<dbReference type="Gene3D" id="2.40.50.140">
    <property type="entry name" value="Nucleic acid-binding proteins"/>
    <property type="match status" value="1"/>
</dbReference>
<gene>
    <name evidence="1" type="ORF">CQW23_17974</name>
</gene>
<dbReference type="AlphaFoldDB" id="A0A2G2WFK8"/>
<comment type="caution">
    <text evidence="1">The sequence shown here is derived from an EMBL/GenBank/DDBJ whole genome shotgun (WGS) entry which is preliminary data.</text>
</comment>
<name>A0A2G2WFK8_CAPBA</name>
<evidence type="ECO:0000313" key="1">
    <source>
        <dbReference type="EMBL" id="PHT43949.1"/>
    </source>
</evidence>
<protein>
    <submittedName>
        <fullName evidence="1">Uncharacterized protein</fullName>
    </submittedName>
</protein>
<dbReference type="OrthoDB" id="1304355at2759"/>
<organism evidence="1 2">
    <name type="scientific">Capsicum baccatum</name>
    <name type="common">Peruvian pepper</name>
    <dbReference type="NCBI Taxonomy" id="33114"/>
    <lineage>
        <taxon>Eukaryota</taxon>
        <taxon>Viridiplantae</taxon>
        <taxon>Streptophyta</taxon>
        <taxon>Embryophyta</taxon>
        <taxon>Tracheophyta</taxon>
        <taxon>Spermatophyta</taxon>
        <taxon>Magnoliopsida</taxon>
        <taxon>eudicotyledons</taxon>
        <taxon>Gunneridae</taxon>
        <taxon>Pentapetalae</taxon>
        <taxon>asterids</taxon>
        <taxon>lamiids</taxon>
        <taxon>Solanales</taxon>
        <taxon>Solanaceae</taxon>
        <taxon>Solanoideae</taxon>
        <taxon>Capsiceae</taxon>
        <taxon>Capsicum</taxon>
    </lineage>
</organism>